<feature type="compositionally biased region" description="Low complexity" evidence="1">
    <location>
        <begin position="328"/>
        <end position="337"/>
    </location>
</feature>
<feature type="region of interest" description="Disordered" evidence="1">
    <location>
        <begin position="258"/>
        <end position="301"/>
    </location>
</feature>
<name>A0A0D3KCI4_EMIH1</name>
<feature type="transmembrane region" description="Helical" evidence="2">
    <location>
        <begin position="220"/>
        <end position="239"/>
    </location>
</feature>
<dbReference type="HOGENOM" id="CLU_411323_0_0_1"/>
<keyword evidence="5" id="KW-1185">Reference proteome</keyword>
<evidence type="ECO:0000256" key="3">
    <source>
        <dbReference type="SAM" id="SignalP"/>
    </source>
</evidence>
<reference evidence="5" key="1">
    <citation type="journal article" date="2013" name="Nature">
        <title>Pan genome of the phytoplankton Emiliania underpins its global distribution.</title>
        <authorList>
            <person name="Read B.A."/>
            <person name="Kegel J."/>
            <person name="Klute M.J."/>
            <person name="Kuo A."/>
            <person name="Lefebvre S.C."/>
            <person name="Maumus F."/>
            <person name="Mayer C."/>
            <person name="Miller J."/>
            <person name="Monier A."/>
            <person name="Salamov A."/>
            <person name="Young J."/>
            <person name="Aguilar M."/>
            <person name="Claverie J.M."/>
            <person name="Frickenhaus S."/>
            <person name="Gonzalez K."/>
            <person name="Herman E.K."/>
            <person name="Lin Y.C."/>
            <person name="Napier J."/>
            <person name="Ogata H."/>
            <person name="Sarno A.F."/>
            <person name="Shmutz J."/>
            <person name="Schroeder D."/>
            <person name="de Vargas C."/>
            <person name="Verret F."/>
            <person name="von Dassow P."/>
            <person name="Valentin K."/>
            <person name="Van de Peer Y."/>
            <person name="Wheeler G."/>
            <person name="Dacks J.B."/>
            <person name="Delwiche C.F."/>
            <person name="Dyhrman S.T."/>
            <person name="Glockner G."/>
            <person name="John U."/>
            <person name="Richards T."/>
            <person name="Worden A.Z."/>
            <person name="Zhang X."/>
            <person name="Grigoriev I.V."/>
            <person name="Allen A.E."/>
            <person name="Bidle K."/>
            <person name="Borodovsky M."/>
            <person name="Bowler C."/>
            <person name="Brownlee C."/>
            <person name="Cock J.M."/>
            <person name="Elias M."/>
            <person name="Gladyshev V.N."/>
            <person name="Groth M."/>
            <person name="Guda C."/>
            <person name="Hadaegh A."/>
            <person name="Iglesias-Rodriguez M.D."/>
            <person name="Jenkins J."/>
            <person name="Jones B.M."/>
            <person name="Lawson T."/>
            <person name="Leese F."/>
            <person name="Lindquist E."/>
            <person name="Lobanov A."/>
            <person name="Lomsadze A."/>
            <person name="Malik S.B."/>
            <person name="Marsh M.E."/>
            <person name="Mackinder L."/>
            <person name="Mock T."/>
            <person name="Mueller-Roeber B."/>
            <person name="Pagarete A."/>
            <person name="Parker M."/>
            <person name="Probert I."/>
            <person name="Quesneville H."/>
            <person name="Raines C."/>
            <person name="Rensing S.A."/>
            <person name="Riano-Pachon D.M."/>
            <person name="Richier S."/>
            <person name="Rokitta S."/>
            <person name="Shiraiwa Y."/>
            <person name="Soanes D.M."/>
            <person name="van der Giezen M."/>
            <person name="Wahlund T.M."/>
            <person name="Williams B."/>
            <person name="Wilson W."/>
            <person name="Wolfe G."/>
            <person name="Wurch L.L."/>
        </authorList>
    </citation>
    <scope>NUCLEOTIDE SEQUENCE</scope>
</reference>
<evidence type="ECO:0000256" key="1">
    <source>
        <dbReference type="SAM" id="MobiDB-lite"/>
    </source>
</evidence>
<reference evidence="4" key="2">
    <citation type="submission" date="2024-10" db="UniProtKB">
        <authorList>
            <consortium name="EnsemblProtists"/>
        </authorList>
    </citation>
    <scope>IDENTIFICATION</scope>
</reference>
<dbReference type="RefSeq" id="XP_005785898.1">
    <property type="nucleotide sequence ID" value="XM_005785841.1"/>
</dbReference>
<evidence type="ECO:0000256" key="2">
    <source>
        <dbReference type="SAM" id="Phobius"/>
    </source>
</evidence>
<evidence type="ECO:0000313" key="4">
    <source>
        <dbReference type="EnsemblProtists" id="EOD33469"/>
    </source>
</evidence>
<keyword evidence="2" id="KW-0812">Transmembrane</keyword>
<dbReference type="InterPro" id="IPR009091">
    <property type="entry name" value="RCC1/BLIP-II"/>
</dbReference>
<dbReference type="GeneID" id="17278781"/>
<dbReference type="Proteomes" id="UP000013827">
    <property type="component" value="Unassembled WGS sequence"/>
</dbReference>
<keyword evidence="3" id="KW-0732">Signal</keyword>
<dbReference type="KEGG" id="ehx:EMIHUDRAFT_467773"/>
<dbReference type="Gene3D" id="2.130.10.30">
    <property type="entry name" value="Regulator of chromosome condensation 1/beta-lactamase-inhibitor protein II"/>
    <property type="match status" value="1"/>
</dbReference>
<dbReference type="SUPFAM" id="SSF50985">
    <property type="entry name" value="RCC1/BLIP-II"/>
    <property type="match status" value="1"/>
</dbReference>
<feature type="region of interest" description="Disordered" evidence="1">
    <location>
        <begin position="314"/>
        <end position="358"/>
    </location>
</feature>
<dbReference type="PaxDb" id="2903-EOD33469"/>
<feature type="compositionally biased region" description="Basic and acidic residues" evidence="1">
    <location>
        <begin position="261"/>
        <end position="301"/>
    </location>
</feature>
<feature type="signal peptide" evidence="3">
    <location>
        <begin position="1"/>
        <end position="18"/>
    </location>
</feature>
<sequence>MLRSFFAFLAVLSTGGSAALLFKCLPLIVRTLPLPGPRPTPPPLPPLSLPSPPSSPPSPPSGPLTGYGFFESCREVGWSSSGNPYPYGLALTVTFSPDTDMDGVYIEAATPEGSACGWFYWPKLCWLNLLCACCIIAVSGVSIKAFAYYSQGSFTCVLDNIAGDLTQVTPENQRMMTSPWASVDLEIRRLTLRCHALTPDAKKPSLDSPLSDPGRLCQPYLLRIFIAFLAVVGMGILRINRYMASAIQAPLADDAPAAVDRASRGEQQGKAEAKDDEAPGDWKTKPLENERKTESKMDSSEAAKHGANWFGALSGAEGGGGGDGGKACGEASDGSDSPPYPSGTPLSPKNRAKRLSLDSPRCGPGRLCQPHLLSIFIAFSWLAMGPPKVAAAVATLAVVGKADGAVTAWGWSPYGGSGAPTDTGYTAIYSTCCAFAAVKADGAVTAWGGSSYGGSGAPTDTGYTAIYSTGYAFAAVKADGAVTAWGGSSYGGSGAPTDTGYTAIYSTWHAFAAVKADGAVTAWGNPSWGGSGAPTDTGYTAIYSTGHAFAAVKADGAVTAWGDSSSIATQLAINHPYLQLLSTSGVCRTDEKNKGNFDELWGIERGTWGATTVCLYTLGCTGFEYAVEGKASRCKLFKGPILSTLPVGGASCYKKASKTELGPHKKRL</sequence>
<dbReference type="EnsemblProtists" id="EOD33469">
    <property type="protein sequence ID" value="EOD33469"/>
    <property type="gene ID" value="EMIHUDRAFT_467773"/>
</dbReference>
<evidence type="ECO:0000313" key="5">
    <source>
        <dbReference type="Proteomes" id="UP000013827"/>
    </source>
</evidence>
<feature type="compositionally biased region" description="Gly residues" evidence="1">
    <location>
        <begin position="316"/>
        <end position="327"/>
    </location>
</feature>
<feature type="region of interest" description="Disordered" evidence="1">
    <location>
        <begin position="40"/>
        <end position="62"/>
    </location>
</feature>
<dbReference type="AlphaFoldDB" id="A0A0D3KCI4"/>
<keyword evidence="2" id="KW-0472">Membrane</keyword>
<proteinExistence type="predicted"/>
<protein>
    <submittedName>
        <fullName evidence="4">Uncharacterized protein</fullName>
    </submittedName>
</protein>
<accession>A0A0D3KCI4</accession>
<feature type="chain" id="PRO_5044190430" evidence="3">
    <location>
        <begin position="19"/>
        <end position="668"/>
    </location>
</feature>
<keyword evidence="2" id="KW-1133">Transmembrane helix</keyword>
<organism evidence="4 5">
    <name type="scientific">Emiliania huxleyi (strain CCMP1516)</name>
    <dbReference type="NCBI Taxonomy" id="280463"/>
    <lineage>
        <taxon>Eukaryota</taxon>
        <taxon>Haptista</taxon>
        <taxon>Haptophyta</taxon>
        <taxon>Prymnesiophyceae</taxon>
        <taxon>Isochrysidales</taxon>
        <taxon>Noelaerhabdaceae</taxon>
        <taxon>Emiliania</taxon>
    </lineage>
</organism>